<sequence length="385" mass="40606">MNNKLRIASAIAAALWLSGCDSSTAAQQPQSAPAVPVNIVELASQAQAITMELPGRSRAYMEAEVRPQVSGIVLARSFVEGGQVTQGQSLYQIDDATFTAQLISAKAELQRAKAALASTSATATRFKELLKTKAISQQDYDQAEAAYLEAKASVAVAKAAINNAEINLAYTKVQAPISGQISKSSVTPGALVTANQGVALAKISQLDPINIDIAQSSTQLLRLKQRIASGQLNQPETTEVSLVLEDGTVYPHKGSMKFAEVTVNETTGSVTLRAEFPNPDGILLPGMFVRTIVTVGTYPEAILVPQKAISRTPRGEAMAMVVTADNKVEARIVKTEEAINNQWLISSGLADGDKIVVEGLQKIRPGAAVAPTVIESSPANDIKAS</sequence>
<dbReference type="Pfam" id="PF25917">
    <property type="entry name" value="BSH_RND"/>
    <property type="match status" value="1"/>
</dbReference>
<dbReference type="Pfam" id="PF25967">
    <property type="entry name" value="RND-MFP_C"/>
    <property type="match status" value="1"/>
</dbReference>
<dbReference type="InterPro" id="IPR058624">
    <property type="entry name" value="MdtA-like_HH"/>
</dbReference>
<dbReference type="InterPro" id="IPR006143">
    <property type="entry name" value="RND_pump_MFP"/>
</dbReference>
<dbReference type="FunFam" id="2.40.420.20:FF:000001">
    <property type="entry name" value="Efflux RND transporter periplasmic adaptor subunit"/>
    <property type="match status" value="1"/>
</dbReference>
<evidence type="ECO:0000259" key="7">
    <source>
        <dbReference type="Pfam" id="PF25967"/>
    </source>
</evidence>
<dbReference type="InterPro" id="IPR058627">
    <property type="entry name" value="MdtA-like_C"/>
</dbReference>
<feature type="domain" description="Multidrug resistance protein MdtA-like alpha-helical hairpin" evidence="4">
    <location>
        <begin position="102"/>
        <end position="171"/>
    </location>
</feature>
<dbReference type="EMBL" id="JABAIK010000007">
    <property type="protein sequence ID" value="NLS13059.1"/>
    <property type="molecule type" value="Genomic_DNA"/>
</dbReference>
<dbReference type="GO" id="GO:0022857">
    <property type="term" value="F:transmembrane transporter activity"/>
    <property type="evidence" value="ECO:0007669"/>
    <property type="project" value="InterPro"/>
</dbReference>
<comment type="similarity">
    <text evidence="2">Belongs to the membrane fusion protein (MFP) (TC 8.A.1) family.</text>
</comment>
<dbReference type="InterPro" id="IPR058625">
    <property type="entry name" value="MdtA-like_BSH"/>
</dbReference>
<dbReference type="Proteomes" id="UP000535589">
    <property type="component" value="Unassembled WGS sequence"/>
</dbReference>
<protein>
    <submittedName>
        <fullName evidence="8">Efflux RND transporter periplasmic adaptor subunit</fullName>
    </submittedName>
</protein>
<accession>A0A7X8YGV3</accession>
<feature type="chain" id="PRO_5031298602" evidence="3">
    <location>
        <begin position="26"/>
        <end position="385"/>
    </location>
</feature>
<dbReference type="NCBIfam" id="TIGR01730">
    <property type="entry name" value="RND_mfp"/>
    <property type="match status" value="1"/>
</dbReference>
<dbReference type="Gene3D" id="1.10.287.470">
    <property type="entry name" value="Helix hairpin bin"/>
    <property type="match status" value="1"/>
</dbReference>
<dbReference type="PANTHER" id="PTHR30158">
    <property type="entry name" value="ACRA/E-RELATED COMPONENT OF DRUG EFFLUX TRANSPORTER"/>
    <property type="match status" value="1"/>
</dbReference>
<comment type="caution">
    <text evidence="8">The sequence shown here is derived from an EMBL/GenBank/DDBJ whole genome shotgun (WGS) entry which is preliminary data.</text>
</comment>
<comment type="subcellular location">
    <subcellularLocation>
        <location evidence="1">Cell inner membrane</location>
        <topology evidence="1">Lipid-anchor</topology>
    </subcellularLocation>
</comment>
<evidence type="ECO:0000259" key="6">
    <source>
        <dbReference type="Pfam" id="PF25944"/>
    </source>
</evidence>
<evidence type="ECO:0000256" key="2">
    <source>
        <dbReference type="ARBA" id="ARBA00009477"/>
    </source>
</evidence>
<feature type="domain" description="Multidrug resistance protein MdtA-like beta-barrel" evidence="6">
    <location>
        <begin position="208"/>
        <end position="296"/>
    </location>
</feature>
<organism evidence="8 9">
    <name type="scientific">Vibrio agarilyticus</name>
    <dbReference type="NCBI Taxonomy" id="2726741"/>
    <lineage>
        <taxon>Bacteria</taxon>
        <taxon>Pseudomonadati</taxon>
        <taxon>Pseudomonadota</taxon>
        <taxon>Gammaproteobacteria</taxon>
        <taxon>Vibrionales</taxon>
        <taxon>Vibrionaceae</taxon>
        <taxon>Vibrio</taxon>
    </lineage>
</organism>
<evidence type="ECO:0000256" key="1">
    <source>
        <dbReference type="ARBA" id="ARBA00004519"/>
    </source>
</evidence>
<keyword evidence="3" id="KW-0732">Signal</keyword>
<dbReference type="SUPFAM" id="SSF111369">
    <property type="entry name" value="HlyD-like secretion proteins"/>
    <property type="match status" value="1"/>
</dbReference>
<feature type="domain" description="Multidrug resistance protein MdtA-like C-terminal permuted SH3" evidence="7">
    <location>
        <begin position="301"/>
        <end position="362"/>
    </location>
</feature>
<evidence type="ECO:0000256" key="3">
    <source>
        <dbReference type="SAM" id="SignalP"/>
    </source>
</evidence>
<evidence type="ECO:0000259" key="5">
    <source>
        <dbReference type="Pfam" id="PF25917"/>
    </source>
</evidence>
<dbReference type="PROSITE" id="PS51257">
    <property type="entry name" value="PROKAR_LIPOPROTEIN"/>
    <property type="match status" value="1"/>
</dbReference>
<evidence type="ECO:0000313" key="8">
    <source>
        <dbReference type="EMBL" id="NLS13059.1"/>
    </source>
</evidence>
<dbReference type="RefSeq" id="WP_168836149.1">
    <property type="nucleotide sequence ID" value="NZ_JABAIK010000007.1"/>
</dbReference>
<gene>
    <name evidence="8" type="ORF">HGP28_09175</name>
</gene>
<name>A0A7X8YGV3_9VIBR</name>
<evidence type="ECO:0000313" key="9">
    <source>
        <dbReference type="Proteomes" id="UP000535589"/>
    </source>
</evidence>
<dbReference type="Gene3D" id="2.40.420.20">
    <property type="match status" value="1"/>
</dbReference>
<feature type="domain" description="Multidrug resistance protein MdtA-like barrel-sandwich hybrid" evidence="5">
    <location>
        <begin position="63"/>
        <end position="201"/>
    </location>
</feature>
<dbReference type="InterPro" id="IPR058626">
    <property type="entry name" value="MdtA-like_b-barrel"/>
</dbReference>
<dbReference type="Gene3D" id="2.40.30.170">
    <property type="match status" value="1"/>
</dbReference>
<dbReference type="Pfam" id="PF25944">
    <property type="entry name" value="Beta-barrel_RND"/>
    <property type="match status" value="1"/>
</dbReference>
<feature type="signal peptide" evidence="3">
    <location>
        <begin position="1"/>
        <end position="25"/>
    </location>
</feature>
<dbReference type="AlphaFoldDB" id="A0A7X8YGV3"/>
<dbReference type="GO" id="GO:0046677">
    <property type="term" value="P:response to antibiotic"/>
    <property type="evidence" value="ECO:0007669"/>
    <property type="project" value="TreeGrafter"/>
</dbReference>
<dbReference type="PANTHER" id="PTHR30158:SF3">
    <property type="entry name" value="MULTIDRUG EFFLUX PUMP SUBUNIT ACRA-RELATED"/>
    <property type="match status" value="1"/>
</dbReference>
<dbReference type="GO" id="GO:0005886">
    <property type="term" value="C:plasma membrane"/>
    <property type="evidence" value="ECO:0007669"/>
    <property type="project" value="UniProtKB-SubCell"/>
</dbReference>
<reference evidence="8 9" key="1">
    <citation type="submission" date="2020-04" db="EMBL/GenBank/DDBJ databases">
        <title>Vibrio sp. SM6, a novel species isolated from seawater.</title>
        <authorList>
            <person name="Wang X."/>
        </authorList>
    </citation>
    <scope>NUCLEOTIDE SEQUENCE [LARGE SCALE GENOMIC DNA]</scope>
    <source>
        <strain evidence="8 9">SM6</strain>
    </source>
</reference>
<dbReference type="Pfam" id="PF25876">
    <property type="entry name" value="HH_MFP_RND"/>
    <property type="match status" value="1"/>
</dbReference>
<dbReference type="Gene3D" id="2.40.50.100">
    <property type="match status" value="1"/>
</dbReference>
<keyword evidence="9" id="KW-1185">Reference proteome</keyword>
<proteinExistence type="inferred from homology"/>
<evidence type="ECO:0000259" key="4">
    <source>
        <dbReference type="Pfam" id="PF25876"/>
    </source>
</evidence>